<keyword evidence="1" id="KW-1133">Transmembrane helix</keyword>
<gene>
    <name evidence="3" type="ORF">ACD_4C00461G0001</name>
</gene>
<evidence type="ECO:0000313" key="3">
    <source>
        <dbReference type="EMBL" id="EKE26035.1"/>
    </source>
</evidence>
<evidence type="ECO:0000256" key="2">
    <source>
        <dbReference type="SAM" id="SignalP"/>
    </source>
</evidence>
<feature type="transmembrane region" description="Helical" evidence="1">
    <location>
        <begin position="159"/>
        <end position="189"/>
    </location>
</feature>
<keyword evidence="2" id="KW-0732">Signal</keyword>
<name>K2GRU5_9BACT</name>
<reference evidence="3" key="1">
    <citation type="journal article" date="2012" name="Science">
        <title>Fermentation, hydrogen, and sulfur metabolism in multiple uncultivated bacterial phyla.</title>
        <authorList>
            <person name="Wrighton K.C."/>
            <person name="Thomas B.C."/>
            <person name="Sharon I."/>
            <person name="Miller C.S."/>
            <person name="Castelle C.J."/>
            <person name="VerBerkmoes N.C."/>
            <person name="Wilkins M.J."/>
            <person name="Hettich R.L."/>
            <person name="Lipton M.S."/>
            <person name="Williams K.H."/>
            <person name="Long P.E."/>
            <person name="Banfield J.F."/>
        </authorList>
    </citation>
    <scope>NUCLEOTIDE SEQUENCE [LARGE SCALE GENOMIC DNA]</scope>
</reference>
<keyword evidence="1" id="KW-0472">Membrane</keyword>
<sequence>MKKGLTISAALLAWTLNFWEWNANENTNVTNLKEWNSKKVSELVNSNNLKTTDLIEEKKESVWQKLIEKIKNDKNFANNKILQNMSDEEMIKLSNWIDDLIKNDEEIRKALKNKDNPDFLYLYIFPLIIAVLYSYTYYSGWILNIIKKHNLADSRFYKYFFFLNWFACIRNGFQFWSLTYLAWTIWAFVSWRANEWLKEEVAAWRIISWWEKSMIDYLSSVDIDNICKLIEKTLENRKLSPEEIEKIIITYMANSTKN</sequence>
<feature type="signal peptide" evidence="2">
    <location>
        <begin position="1"/>
        <end position="23"/>
    </location>
</feature>
<feature type="chain" id="PRO_5017459457" evidence="2">
    <location>
        <begin position="24"/>
        <end position="258"/>
    </location>
</feature>
<accession>K2GRU5</accession>
<organism evidence="3">
    <name type="scientific">uncultured bacterium</name>
    <name type="common">gcode 4</name>
    <dbReference type="NCBI Taxonomy" id="1234023"/>
    <lineage>
        <taxon>Bacteria</taxon>
        <taxon>environmental samples</taxon>
    </lineage>
</organism>
<dbReference type="EMBL" id="AMFJ01000977">
    <property type="protein sequence ID" value="EKE26035.1"/>
    <property type="molecule type" value="Genomic_DNA"/>
</dbReference>
<feature type="transmembrane region" description="Helical" evidence="1">
    <location>
        <begin position="119"/>
        <end position="138"/>
    </location>
</feature>
<proteinExistence type="predicted"/>
<comment type="caution">
    <text evidence="3">The sequence shown here is derived from an EMBL/GenBank/DDBJ whole genome shotgun (WGS) entry which is preliminary data.</text>
</comment>
<protein>
    <submittedName>
        <fullName evidence="3">Uncharacterized protein</fullName>
    </submittedName>
</protein>
<evidence type="ECO:0000256" key="1">
    <source>
        <dbReference type="SAM" id="Phobius"/>
    </source>
</evidence>
<keyword evidence="1" id="KW-0812">Transmembrane</keyword>
<dbReference type="AlphaFoldDB" id="K2GRU5"/>